<feature type="region of interest" description="Disordered" evidence="2">
    <location>
        <begin position="129"/>
        <end position="183"/>
    </location>
</feature>
<dbReference type="InterPro" id="IPR004827">
    <property type="entry name" value="bZIP"/>
</dbReference>
<evidence type="ECO:0000256" key="1">
    <source>
        <dbReference type="SAM" id="Coils"/>
    </source>
</evidence>
<gene>
    <name evidence="4" type="ORF">TTHERM_00522030</name>
</gene>
<dbReference type="InParanoid" id="I7ME28"/>
<dbReference type="AlphaFoldDB" id="I7ME28"/>
<feature type="compositionally biased region" description="Basic and acidic residues" evidence="2">
    <location>
        <begin position="168"/>
        <end position="180"/>
    </location>
</feature>
<dbReference type="Proteomes" id="UP000009168">
    <property type="component" value="Unassembled WGS sequence"/>
</dbReference>
<dbReference type="CDD" id="cd14811">
    <property type="entry name" value="bZIP_u2"/>
    <property type="match status" value="1"/>
</dbReference>
<proteinExistence type="predicted"/>
<dbReference type="Gene3D" id="1.20.5.170">
    <property type="match status" value="1"/>
</dbReference>
<feature type="region of interest" description="Disordered" evidence="2">
    <location>
        <begin position="49"/>
        <end position="76"/>
    </location>
</feature>
<evidence type="ECO:0000313" key="5">
    <source>
        <dbReference type="Proteomes" id="UP000009168"/>
    </source>
</evidence>
<name>I7ME28_TETTS</name>
<dbReference type="PROSITE" id="PS00036">
    <property type="entry name" value="BZIP_BASIC"/>
    <property type="match status" value="1"/>
</dbReference>
<sequence>MNQNPLGSMKKGFEDINMYYNNQYFDFQQNQIGSILGQESNPLDQIKEKAEEQSNHGHGGQQISEGQPKQKPTNSKNTYIKKINNLVKTSYDNLQALDNKQDFNASQQDNSKMLRKTKSSYGLDLLNNQHQTQQQQQQSQQMQGYSDPSMIQQQQQSLQNQNANPAKENQKLVRNRESARNSRKRKKIYLELLENKVTQLNDILQDSKRICCASEQLLNNLQTQIQYKNDQQTNKTILLNNLQNSLNSNASENDVGIIIEGLKRKFGSNNPERMMVLDYCFKQIAEQMLPVHMKYILYVASESKDIYSPDQDKDDELENQNKTQEFEFPKIIQSLKLSESQKKKAIKMQKKLSKEKEKLEQLVNNMYETKEKMKKELNSLDETMENLIKDFKPSQISKFLLSIERTQYNNHMKQAFQKFFEGDNDDSDDDSDNDLQSFIQNQDSCNTLMVDVNEAYDVYTDAYEFLQKKRHLSTDVNQTNLNAAAQAAFQNDSN</sequence>
<feature type="domain" description="BZIP" evidence="3">
    <location>
        <begin position="171"/>
        <end position="185"/>
    </location>
</feature>
<dbReference type="EMBL" id="GG662717">
    <property type="protein sequence ID" value="EAR94136.3"/>
    <property type="molecule type" value="Genomic_DNA"/>
</dbReference>
<feature type="compositionally biased region" description="Low complexity" evidence="2">
    <location>
        <begin position="152"/>
        <end position="164"/>
    </location>
</feature>
<dbReference type="OrthoDB" id="425490at2759"/>
<dbReference type="InterPro" id="IPR046347">
    <property type="entry name" value="bZIP_sf"/>
</dbReference>
<protein>
    <submittedName>
        <fullName evidence="4">Basic region leucine zipper protein</fullName>
    </submittedName>
</protein>
<dbReference type="GeneID" id="7830507"/>
<dbReference type="KEGG" id="tet:TTHERM_00522030"/>
<keyword evidence="1" id="KW-0175">Coiled coil</keyword>
<evidence type="ECO:0000259" key="3">
    <source>
        <dbReference type="PROSITE" id="PS00036"/>
    </source>
</evidence>
<evidence type="ECO:0000256" key="2">
    <source>
        <dbReference type="SAM" id="MobiDB-lite"/>
    </source>
</evidence>
<dbReference type="eggNOG" id="ENOG502SNXE">
    <property type="taxonomic scope" value="Eukaryota"/>
</dbReference>
<dbReference type="SUPFAM" id="SSF57959">
    <property type="entry name" value="Leucine zipper domain"/>
    <property type="match status" value="1"/>
</dbReference>
<feature type="coiled-coil region" evidence="1">
    <location>
        <begin position="342"/>
        <end position="390"/>
    </location>
</feature>
<organism evidence="4 5">
    <name type="scientific">Tetrahymena thermophila (strain SB210)</name>
    <dbReference type="NCBI Taxonomy" id="312017"/>
    <lineage>
        <taxon>Eukaryota</taxon>
        <taxon>Sar</taxon>
        <taxon>Alveolata</taxon>
        <taxon>Ciliophora</taxon>
        <taxon>Intramacronucleata</taxon>
        <taxon>Oligohymenophorea</taxon>
        <taxon>Hymenostomatida</taxon>
        <taxon>Tetrahymenina</taxon>
        <taxon>Tetrahymenidae</taxon>
        <taxon>Tetrahymena</taxon>
    </lineage>
</organism>
<dbReference type="RefSeq" id="XP_001014381.3">
    <property type="nucleotide sequence ID" value="XM_001014381.4"/>
</dbReference>
<feature type="compositionally biased region" description="Polar residues" evidence="2">
    <location>
        <begin position="61"/>
        <end position="76"/>
    </location>
</feature>
<keyword evidence="5" id="KW-1185">Reference proteome</keyword>
<feature type="compositionally biased region" description="Low complexity" evidence="2">
    <location>
        <begin position="129"/>
        <end position="143"/>
    </location>
</feature>
<dbReference type="GO" id="GO:0003700">
    <property type="term" value="F:DNA-binding transcription factor activity"/>
    <property type="evidence" value="ECO:0007669"/>
    <property type="project" value="InterPro"/>
</dbReference>
<dbReference type="Pfam" id="PF00170">
    <property type="entry name" value="bZIP_1"/>
    <property type="match status" value="1"/>
</dbReference>
<reference evidence="5" key="1">
    <citation type="journal article" date="2006" name="PLoS Biol.">
        <title>Macronuclear genome sequence of the ciliate Tetrahymena thermophila, a model eukaryote.</title>
        <authorList>
            <person name="Eisen J.A."/>
            <person name="Coyne R.S."/>
            <person name="Wu M."/>
            <person name="Wu D."/>
            <person name="Thiagarajan M."/>
            <person name="Wortman J.R."/>
            <person name="Badger J.H."/>
            <person name="Ren Q."/>
            <person name="Amedeo P."/>
            <person name="Jones K.M."/>
            <person name="Tallon L.J."/>
            <person name="Delcher A.L."/>
            <person name="Salzberg S.L."/>
            <person name="Silva J.C."/>
            <person name="Haas B.J."/>
            <person name="Majoros W.H."/>
            <person name="Farzad M."/>
            <person name="Carlton J.M."/>
            <person name="Smith R.K. Jr."/>
            <person name="Garg J."/>
            <person name="Pearlman R.E."/>
            <person name="Karrer K.M."/>
            <person name="Sun L."/>
            <person name="Manning G."/>
            <person name="Elde N.C."/>
            <person name="Turkewitz A.P."/>
            <person name="Asai D.J."/>
            <person name="Wilkes D.E."/>
            <person name="Wang Y."/>
            <person name="Cai H."/>
            <person name="Collins K."/>
            <person name="Stewart B.A."/>
            <person name="Lee S.R."/>
            <person name="Wilamowska K."/>
            <person name="Weinberg Z."/>
            <person name="Ruzzo W.L."/>
            <person name="Wloga D."/>
            <person name="Gaertig J."/>
            <person name="Frankel J."/>
            <person name="Tsao C.-C."/>
            <person name="Gorovsky M.A."/>
            <person name="Keeling P.J."/>
            <person name="Waller R.F."/>
            <person name="Patron N.J."/>
            <person name="Cherry J.M."/>
            <person name="Stover N.A."/>
            <person name="Krieger C.J."/>
            <person name="del Toro C."/>
            <person name="Ryder H.F."/>
            <person name="Williamson S.C."/>
            <person name="Barbeau R.A."/>
            <person name="Hamilton E.P."/>
            <person name="Orias E."/>
        </authorList>
    </citation>
    <scope>NUCLEOTIDE SEQUENCE [LARGE SCALE GENOMIC DNA]</scope>
    <source>
        <strain evidence="5">SB210</strain>
    </source>
</reference>
<accession>I7ME28</accession>
<evidence type="ECO:0000313" key="4">
    <source>
        <dbReference type="EMBL" id="EAR94136.3"/>
    </source>
</evidence>